<evidence type="ECO:0000259" key="1">
    <source>
        <dbReference type="PROSITE" id="PS50181"/>
    </source>
</evidence>
<dbReference type="SUPFAM" id="SSF81383">
    <property type="entry name" value="F-box domain"/>
    <property type="match status" value="1"/>
</dbReference>
<dbReference type="SMART" id="SM00256">
    <property type="entry name" value="FBOX"/>
    <property type="match status" value="1"/>
</dbReference>
<dbReference type="SUPFAM" id="SSF52047">
    <property type="entry name" value="RNI-like"/>
    <property type="match status" value="1"/>
</dbReference>
<feature type="domain" description="F-box" evidence="1">
    <location>
        <begin position="8"/>
        <end position="56"/>
    </location>
</feature>
<name>A0A835HHL2_9MAGN</name>
<accession>A0A835HHL2</accession>
<dbReference type="InterPro" id="IPR053781">
    <property type="entry name" value="F-box_AtFBL13-like"/>
</dbReference>
<dbReference type="CDD" id="cd22160">
    <property type="entry name" value="F-box_AtFBL13-like"/>
    <property type="match status" value="1"/>
</dbReference>
<keyword evidence="3" id="KW-1185">Reference proteome</keyword>
<dbReference type="AlphaFoldDB" id="A0A835HHL2"/>
<dbReference type="InterPro" id="IPR001810">
    <property type="entry name" value="F-box_dom"/>
</dbReference>
<gene>
    <name evidence="2" type="ORF">IFM89_014878</name>
</gene>
<organism evidence="2 3">
    <name type="scientific">Coptis chinensis</name>
    <dbReference type="NCBI Taxonomy" id="261450"/>
    <lineage>
        <taxon>Eukaryota</taxon>
        <taxon>Viridiplantae</taxon>
        <taxon>Streptophyta</taxon>
        <taxon>Embryophyta</taxon>
        <taxon>Tracheophyta</taxon>
        <taxon>Spermatophyta</taxon>
        <taxon>Magnoliopsida</taxon>
        <taxon>Ranunculales</taxon>
        <taxon>Ranunculaceae</taxon>
        <taxon>Coptidoideae</taxon>
        <taxon>Coptis</taxon>
    </lineage>
</organism>
<dbReference type="Gene3D" id="3.80.10.10">
    <property type="entry name" value="Ribonuclease Inhibitor"/>
    <property type="match status" value="1"/>
</dbReference>
<dbReference type="Proteomes" id="UP000631114">
    <property type="component" value="Unassembled WGS sequence"/>
</dbReference>
<dbReference type="Pfam" id="PF00646">
    <property type="entry name" value="F-box"/>
    <property type="match status" value="1"/>
</dbReference>
<reference evidence="2 3" key="1">
    <citation type="submission" date="2020-10" db="EMBL/GenBank/DDBJ databases">
        <title>The Coptis chinensis genome and diversification of protoberbering-type alkaloids.</title>
        <authorList>
            <person name="Wang B."/>
            <person name="Shu S."/>
            <person name="Song C."/>
            <person name="Liu Y."/>
        </authorList>
    </citation>
    <scope>NUCLEOTIDE SEQUENCE [LARGE SCALE GENOMIC DNA]</scope>
    <source>
        <strain evidence="2">HL-2020</strain>
        <tissue evidence="2">Leaf</tissue>
    </source>
</reference>
<dbReference type="PANTHER" id="PTHR31293:SF12">
    <property type="entry name" value="RNI-LIKE SUPERFAMILY PROTEIN"/>
    <property type="match status" value="1"/>
</dbReference>
<dbReference type="Gene3D" id="1.20.1280.50">
    <property type="match status" value="1"/>
</dbReference>
<dbReference type="InterPro" id="IPR032675">
    <property type="entry name" value="LRR_dom_sf"/>
</dbReference>
<evidence type="ECO:0000313" key="2">
    <source>
        <dbReference type="EMBL" id="KAF9597013.1"/>
    </source>
</evidence>
<proteinExistence type="predicted"/>
<dbReference type="EMBL" id="JADFTS010000007">
    <property type="protein sequence ID" value="KAF9597013.1"/>
    <property type="molecule type" value="Genomic_DNA"/>
</dbReference>
<dbReference type="PROSITE" id="PS50181">
    <property type="entry name" value="FBOX"/>
    <property type="match status" value="1"/>
</dbReference>
<evidence type="ECO:0000313" key="3">
    <source>
        <dbReference type="Proteomes" id="UP000631114"/>
    </source>
</evidence>
<dbReference type="InterPro" id="IPR055294">
    <property type="entry name" value="FBL60-like"/>
</dbReference>
<dbReference type="InterPro" id="IPR036047">
    <property type="entry name" value="F-box-like_dom_sf"/>
</dbReference>
<dbReference type="PANTHER" id="PTHR31293">
    <property type="entry name" value="RNI-LIKE SUPERFAMILY PROTEIN"/>
    <property type="match status" value="1"/>
</dbReference>
<dbReference type="OrthoDB" id="612216at2759"/>
<comment type="caution">
    <text evidence="2">The sequence shown here is derived from an EMBL/GenBank/DDBJ whole genome shotgun (WGS) entry which is preliminary data.</text>
</comment>
<sequence>MYRCCSGVDRLSTLPDALVHHILSFFDMKVIVQTSLLCKRWKNLWNSVPNLNFHLGFLPRIGKKKKLIHFMNFVDRVFILRDSNIDMFNLECREILDVNRITSWIIGAVGQHAQELNAKSNTSEPLELPYNLFTSNIKAMKLRSYGNMRLPSSMSTSERIQSLYLYGVQLPNGNSNGELVLSCLVLETLVMSSCDLKDIKVLTVSAPLLENLELSYLRTNKDGSSKFNTCNPNLKSFTFVSTEYMDCCLENLSSLVSANIDICVEGLKHHMGKEACAKFFIEVLSGITNVKSLTLQTLSVEVCLFSAF</sequence>
<protein>
    <recommendedName>
        <fullName evidence="1">F-box domain-containing protein</fullName>
    </recommendedName>
</protein>